<sequence>MSARQLFLFLLFALPLAGQSQGPTVTTPSRQGQVTNGVPKYPWHLGTTATIFWIGEAPSGRNRTPNHKSSWDTNWQRNYGGYDNPDPAARNGYIPKAFTPRLNPFYIALPYNDVINHRQHKPEASKVIPWFARYNPAPGQTVCRGRWVEIVRNGKTCFAQWEDCGPFNTTDWEFVFKNKAPKNTENKGAGIDISPAVRDYFGLKSGQKVHWRFVEFADVKRGPWSLYGTNNPFVNPRARR</sequence>
<name>A0A918WFC1_9BACT</name>
<feature type="compositionally biased region" description="Polar residues" evidence="1">
    <location>
        <begin position="20"/>
        <end position="36"/>
    </location>
</feature>
<comment type="caution">
    <text evidence="3">The sequence shown here is derived from an EMBL/GenBank/DDBJ whole genome shotgun (WGS) entry which is preliminary data.</text>
</comment>
<dbReference type="AlphaFoldDB" id="A0A918WFC1"/>
<evidence type="ECO:0000256" key="1">
    <source>
        <dbReference type="SAM" id="MobiDB-lite"/>
    </source>
</evidence>
<dbReference type="EMBL" id="BMXI01000002">
    <property type="protein sequence ID" value="GHC43389.1"/>
    <property type="molecule type" value="Genomic_DNA"/>
</dbReference>
<keyword evidence="2" id="KW-0732">Signal</keyword>
<dbReference type="Proteomes" id="UP000644507">
    <property type="component" value="Unassembled WGS sequence"/>
</dbReference>
<evidence type="ECO:0000256" key="2">
    <source>
        <dbReference type="SAM" id="SignalP"/>
    </source>
</evidence>
<protein>
    <submittedName>
        <fullName evidence="3">Uncharacterized protein</fullName>
    </submittedName>
</protein>
<proteinExistence type="predicted"/>
<feature type="signal peptide" evidence="2">
    <location>
        <begin position="1"/>
        <end position="20"/>
    </location>
</feature>
<organism evidence="3 4">
    <name type="scientific">Roseibacillus persicicus</name>
    <dbReference type="NCBI Taxonomy" id="454148"/>
    <lineage>
        <taxon>Bacteria</taxon>
        <taxon>Pseudomonadati</taxon>
        <taxon>Verrucomicrobiota</taxon>
        <taxon>Verrucomicrobiia</taxon>
        <taxon>Verrucomicrobiales</taxon>
        <taxon>Verrucomicrobiaceae</taxon>
        <taxon>Roseibacillus</taxon>
    </lineage>
</organism>
<reference evidence="3" key="2">
    <citation type="submission" date="2020-09" db="EMBL/GenBank/DDBJ databases">
        <authorList>
            <person name="Sun Q."/>
            <person name="Kim S."/>
        </authorList>
    </citation>
    <scope>NUCLEOTIDE SEQUENCE</scope>
    <source>
        <strain evidence="3">KCTC 12988</strain>
    </source>
</reference>
<evidence type="ECO:0000313" key="3">
    <source>
        <dbReference type="EMBL" id="GHC43389.1"/>
    </source>
</evidence>
<accession>A0A918WFC1</accession>
<reference evidence="3" key="1">
    <citation type="journal article" date="2014" name="Int. J. Syst. Evol. Microbiol.">
        <title>Complete genome sequence of Corynebacterium casei LMG S-19264T (=DSM 44701T), isolated from a smear-ripened cheese.</title>
        <authorList>
            <consortium name="US DOE Joint Genome Institute (JGI-PGF)"/>
            <person name="Walter F."/>
            <person name="Albersmeier A."/>
            <person name="Kalinowski J."/>
            <person name="Ruckert C."/>
        </authorList>
    </citation>
    <scope>NUCLEOTIDE SEQUENCE</scope>
    <source>
        <strain evidence="3">KCTC 12988</strain>
    </source>
</reference>
<gene>
    <name evidence="3" type="ORF">GCM10007100_05650</name>
</gene>
<feature type="region of interest" description="Disordered" evidence="1">
    <location>
        <begin position="20"/>
        <end position="39"/>
    </location>
</feature>
<feature type="chain" id="PRO_5038031173" evidence="2">
    <location>
        <begin position="21"/>
        <end position="240"/>
    </location>
</feature>
<evidence type="ECO:0000313" key="4">
    <source>
        <dbReference type="Proteomes" id="UP000644507"/>
    </source>
</evidence>
<dbReference type="RefSeq" id="WP_189567169.1">
    <property type="nucleotide sequence ID" value="NZ_BMXI01000002.1"/>
</dbReference>
<keyword evidence="4" id="KW-1185">Reference proteome</keyword>